<reference evidence="1" key="3">
    <citation type="submission" date="2025-09" db="UniProtKB">
        <authorList>
            <consortium name="Ensembl"/>
        </authorList>
    </citation>
    <scope>IDENTIFICATION</scope>
</reference>
<evidence type="ECO:0000313" key="2">
    <source>
        <dbReference type="Proteomes" id="UP000694405"/>
    </source>
</evidence>
<organism evidence="1 2">
    <name type="scientific">Melopsittacus undulatus</name>
    <name type="common">Budgerigar</name>
    <name type="synonym">Psittacus undulatus</name>
    <dbReference type="NCBI Taxonomy" id="13146"/>
    <lineage>
        <taxon>Eukaryota</taxon>
        <taxon>Metazoa</taxon>
        <taxon>Chordata</taxon>
        <taxon>Craniata</taxon>
        <taxon>Vertebrata</taxon>
        <taxon>Euteleostomi</taxon>
        <taxon>Archelosauria</taxon>
        <taxon>Archosauria</taxon>
        <taxon>Dinosauria</taxon>
        <taxon>Saurischia</taxon>
        <taxon>Theropoda</taxon>
        <taxon>Coelurosauria</taxon>
        <taxon>Aves</taxon>
        <taxon>Neognathae</taxon>
        <taxon>Neoaves</taxon>
        <taxon>Telluraves</taxon>
        <taxon>Australaves</taxon>
        <taxon>Psittaciformes</taxon>
        <taxon>Psittaculidae</taxon>
        <taxon>Melopsittacus</taxon>
    </lineage>
</organism>
<protein>
    <submittedName>
        <fullName evidence="1">Uncharacterized protein</fullName>
    </submittedName>
</protein>
<dbReference type="Proteomes" id="UP000694405">
    <property type="component" value="Chromosome 12"/>
</dbReference>
<accession>A0A8C6JX00</accession>
<accession>A0A8V5HD44</accession>
<sequence>MVLVPSSVAPRPSTCLLLKRREVAEVERALQRQQEVRADPSPSLSTGCPWDAAVPDVPAGVLAEDGASGTEPAAAGPEGTAAPGCCPQIHCLPQGAVQGWGWGGHGGPADPVPTPQASAARQERALQRTAEAQAQAAEQDAKAAHLHHQLAGLQRRRDRLAQHLRSLQCFHSYLCEPPLAAQFQDVPSMLAHFEALLALRAALAQEAEAGQERLARGWAQLRGYREETLSELLCIATEEAQHHMCLEAAHREGSLLFRAQESCWAHAQSTATEKTLVLAQIKLAVLNLFHLATVPLKIHTDVALEDTEAQLDTVSAGLGAAAPVEGVPACGRGWKWVSFKVPSNTNQSMIITQPWTHSTCLV</sequence>
<dbReference type="PANTHER" id="PTHR21683:SF9">
    <property type="entry name" value="CILIA- AND FLAGELLA-ASSOCIATED PROTEIN 73"/>
    <property type="match status" value="1"/>
</dbReference>
<dbReference type="Ensembl" id="ENSMUNT00000021658.2">
    <property type="protein sequence ID" value="ENSMUNP00000018857.2"/>
    <property type="gene ID" value="ENSMUNG00000014438.2"/>
</dbReference>
<keyword evidence="2" id="KW-1185">Reference proteome</keyword>
<dbReference type="InterPro" id="IPR051147">
    <property type="entry name" value="CFAP_domain-containing"/>
</dbReference>
<reference evidence="1" key="2">
    <citation type="submission" date="2025-08" db="UniProtKB">
        <authorList>
            <consortium name="Ensembl"/>
        </authorList>
    </citation>
    <scope>IDENTIFICATION</scope>
</reference>
<evidence type="ECO:0000313" key="1">
    <source>
        <dbReference type="Ensembl" id="ENSMUNP00000018857.2"/>
    </source>
</evidence>
<proteinExistence type="predicted"/>
<name>A0A8C6JX00_MELUD</name>
<dbReference type="AlphaFoldDB" id="A0A8C6JX00"/>
<reference evidence="1" key="1">
    <citation type="submission" date="2020-03" db="EMBL/GenBank/DDBJ databases">
        <title>Melopsittacus undulatus (budgerigar) genome, bMelUnd1, maternal haplotype with Z.</title>
        <authorList>
            <person name="Gedman G."/>
            <person name="Mountcastle J."/>
            <person name="Haase B."/>
            <person name="Formenti G."/>
            <person name="Wright T."/>
            <person name="Apodaca J."/>
            <person name="Pelan S."/>
            <person name="Chow W."/>
            <person name="Rhie A."/>
            <person name="Howe K."/>
            <person name="Fedrigo O."/>
            <person name="Jarvis E.D."/>
        </authorList>
    </citation>
    <scope>NUCLEOTIDE SEQUENCE [LARGE SCALE GENOMIC DNA]</scope>
</reference>
<dbReference type="PANTHER" id="PTHR21683">
    <property type="entry name" value="COILED-COIL DOMAIN-CONTAINING PROTEIN 42 LIKE-2-LIKE-RELATED"/>
    <property type="match status" value="1"/>
</dbReference>